<keyword evidence="3" id="KW-1185">Reference proteome</keyword>
<feature type="compositionally biased region" description="Polar residues" evidence="1">
    <location>
        <begin position="363"/>
        <end position="373"/>
    </location>
</feature>
<dbReference type="HOGENOM" id="CLU_017237_0_0_1"/>
<dbReference type="AlphaFoldDB" id="A0A0C9XNK3"/>
<organism evidence="2 3">
    <name type="scientific">Laccaria amethystina LaAM-08-1</name>
    <dbReference type="NCBI Taxonomy" id="1095629"/>
    <lineage>
        <taxon>Eukaryota</taxon>
        <taxon>Fungi</taxon>
        <taxon>Dikarya</taxon>
        <taxon>Basidiomycota</taxon>
        <taxon>Agaricomycotina</taxon>
        <taxon>Agaricomycetes</taxon>
        <taxon>Agaricomycetidae</taxon>
        <taxon>Agaricales</taxon>
        <taxon>Agaricineae</taxon>
        <taxon>Hydnangiaceae</taxon>
        <taxon>Laccaria</taxon>
    </lineage>
</organism>
<evidence type="ECO:0000256" key="1">
    <source>
        <dbReference type="SAM" id="MobiDB-lite"/>
    </source>
</evidence>
<gene>
    <name evidence="2" type="ORF">K443DRAFT_250929</name>
</gene>
<dbReference type="Proteomes" id="UP000054477">
    <property type="component" value="Unassembled WGS sequence"/>
</dbReference>
<evidence type="ECO:0000313" key="2">
    <source>
        <dbReference type="EMBL" id="KIK06771.1"/>
    </source>
</evidence>
<feature type="compositionally biased region" description="Polar residues" evidence="1">
    <location>
        <begin position="109"/>
        <end position="121"/>
    </location>
</feature>
<feature type="region of interest" description="Disordered" evidence="1">
    <location>
        <begin position="221"/>
        <end position="249"/>
    </location>
</feature>
<feature type="compositionally biased region" description="Low complexity" evidence="1">
    <location>
        <begin position="274"/>
        <end position="283"/>
    </location>
</feature>
<reference evidence="3" key="2">
    <citation type="submission" date="2015-01" db="EMBL/GenBank/DDBJ databases">
        <title>Evolutionary Origins and Diversification of the Mycorrhizal Mutualists.</title>
        <authorList>
            <consortium name="DOE Joint Genome Institute"/>
            <consortium name="Mycorrhizal Genomics Consortium"/>
            <person name="Kohler A."/>
            <person name="Kuo A."/>
            <person name="Nagy L.G."/>
            <person name="Floudas D."/>
            <person name="Copeland A."/>
            <person name="Barry K.W."/>
            <person name="Cichocki N."/>
            <person name="Veneault-Fourrey C."/>
            <person name="LaButti K."/>
            <person name="Lindquist E.A."/>
            <person name="Lipzen A."/>
            <person name="Lundell T."/>
            <person name="Morin E."/>
            <person name="Murat C."/>
            <person name="Riley R."/>
            <person name="Ohm R."/>
            <person name="Sun H."/>
            <person name="Tunlid A."/>
            <person name="Henrissat B."/>
            <person name="Grigoriev I.V."/>
            <person name="Hibbett D.S."/>
            <person name="Martin F."/>
        </authorList>
    </citation>
    <scope>NUCLEOTIDE SEQUENCE [LARGE SCALE GENOMIC DNA]</scope>
    <source>
        <strain evidence="3">LaAM-08-1</strain>
    </source>
</reference>
<dbReference type="OrthoDB" id="2537141at2759"/>
<dbReference type="EMBL" id="KN838551">
    <property type="protein sequence ID" value="KIK06771.1"/>
    <property type="molecule type" value="Genomic_DNA"/>
</dbReference>
<feature type="compositionally biased region" description="Basic and acidic residues" evidence="1">
    <location>
        <begin position="284"/>
        <end position="294"/>
    </location>
</feature>
<protein>
    <submittedName>
        <fullName evidence="2">Uncharacterized protein</fullName>
    </submittedName>
</protein>
<feature type="region of interest" description="Disordered" evidence="1">
    <location>
        <begin position="82"/>
        <end position="191"/>
    </location>
</feature>
<feature type="compositionally biased region" description="Basic residues" evidence="1">
    <location>
        <begin position="304"/>
        <end position="314"/>
    </location>
</feature>
<feature type="compositionally biased region" description="Low complexity" evidence="1">
    <location>
        <begin position="316"/>
        <end position="330"/>
    </location>
</feature>
<feature type="compositionally biased region" description="Basic and acidic residues" evidence="1">
    <location>
        <begin position="164"/>
        <end position="178"/>
    </location>
</feature>
<feature type="compositionally biased region" description="Low complexity" evidence="1">
    <location>
        <begin position="409"/>
        <end position="422"/>
    </location>
</feature>
<reference evidence="2 3" key="1">
    <citation type="submission" date="2014-04" db="EMBL/GenBank/DDBJ databases">
        <authorList>
            <consortium name="DOE Joint Genome Institute"/>
            <person name="Kuo A."/>
            <person name="Kohler A."/>
            <person name="Nagy L.G."/>
            <person name="Floudas D."/>
            <person name="Copeland A."/>
            <person name="Barry K.W."/>
            <person name="Cichocki N."/>
            <person name="Veneault-Fourrey C."/>
            <person name="LaButti K."/>
            <person name="Lindquist E.A."/>
            <person name="Lipzen A."/>
            <person name="Lundell T."/>
            <person name="Morin E."/>
            <person name="Murat C."/>
            <person name="Sun H."/>
            <person name="Tunlid A."/>
            <person name="Henrissat B."/>
            <person name="Grigoriev I.V."/>
            <person name="Hibbett D.S."/>
            <person name="Martin F."/>
            <person name="Nordberg H.P."/>
            <person name="Cantor M.N."/>
            <person name="Hua S.X."/>
        </authorList>
    </citation>
    <scope>NUCLEOTIDE SEQUENCE [LARGE SCALE GENOMIC DNA]</scope>
    <source>
        <strain evidence="2 3">LaAM-08-1</strain>
    </source>
</reference>
<name>A0A0C9XNK3_9AGAR</name>
<proteinExistence type="predicted"/>
<feature type="region of interest" description="Disordered" evidence="1">
    <location>
        <begin position="267"/>
        <end position="330"/>
    </location>
</feature>
<feature type="region of interest" description="Disordered" evidence="1">
    <location>
        <begin position="449"/>
        <end position="475"/>
    </location>
</feature>
<dbReference type="STRING" id="1095629.A0A0C9XNK3"/>
<accession>A0A0C9XNK3</accession>
<sequence length="736" mass="80825">MAMNEKHLSSLPKLNKDQFIASYIMAQRAFSKQYLLEGKAFLSLWQESGVVEATADPPSVSIQPRKEDYGFGTPVLRARVQDVARPSRLLESTDDATNERPQRKRKNSLNKSTSGTQNMQKLNGRKEKSVVSRKKAHNAEPMDLESNEQAARLEERRQRKKAKREILKPSRQVVEEAKMPPSSPQKAAPKTKVKHHPGFALMHGFSATNVGKNRLTMECSLGRPGVSGKGKASTKARVDPRKGKKNGAGFSESEFLNRVVRVDRLLAKSKRRGGSPSVVGSDPSSDKSMADCDSPKGVSQKTSKVNKAKNKKRLPSSSNSVCSNGSSEVSNNAELTGQVKCNHPGARAESIVWDIEEDPSLEFKSNATSSSPKTAALDTIGNRHCRKHGTLSKPLSVADETEPDEGKTHTSSPSLSPSHSASQLGRTSRPGILAKPSVPLTCSKFFHTSMPQPIKRPASEGEDPRGGTTPLDSHALGVITSSNLGKYISGSHGLNEKECALDEWPSSSRISIPFRKSPEDIGYKFADCKDDGGNDTGVDSLMGGYGFFVDSSRVFDPTNVGWNYDYTFGDSEYGYSAFGCAAGLHGTDWIYEREYEDPNRLLGAESERVALFEDEVFQENIVAWPQLDYDDGRFFQAQALEIPSYDADGFTDFSDQAYGQDAINLCSTEMTSFASHSLTEGDHGEQADQFFEGRALLLGYDTVPLRTREPQQDVVMTKAEAEVAKVLKYHWMPQKL</sequence>
<evidence type="ECO:0000313" key="3">
    <source>
        <dbReference type="Proteomes" id="UP000054477"/>
    </source>
</evidence>
<feature type="region of interest" description="Disordered" evidence="1">
    <location>
        <begin position="362"/>
        <end position="434"/>
    </location>
</feature>